<keyword evidence="2" id="KW-1185">Reference proteome</keyword>
<dbReference type="RefSeq" id="XP_022581021.1">
    <property type="nucleotide sequence ID" value="XM_022727454.1"/>
</dbReference>
<accession>A0A1L9SH78</accession>
<dbReference type="OrthoDB" id="4453902at2759"/>
<gene>
    <name evidence="1" type="ORF">ASPZODRAFT_1968823</name>
</gene>
<dbReference type="AlphaFoldDB" id="A0A1L9SH78"/>
<evidence type="ECO:0000313" key="1">
    <source>
        <dbReference type="EMBL" id="OJJ46511.1"/>
    </source>
</evidence>
<protein>
    <submittedName>
        <fullName evidence="1">Uncharacterized protein</fullName>
    </submittedName>
</protein>
<reference evidence="2" key="1">
    <citation type="journal article" date="2017" name="Genome Biol.">
        <title>Comparative genomics reveals high biological diversity and specific adaptations in the industrially and medically important fungal genus Aspergillus.</title>
        <authorList>
            <person name="de Vries R.P."/>
            <person name="Riley R."/>
            <person name="Wiebenga A."/>
            <person name="Aguilar-Osorio G."/>
            <person name="Amillis S."/>
            <person name="Uchima C.A."/>
            <person name="Anderluh G."/>
            <person name="Asadollahi M."/>
            <person name="Askin M."/>
            <person name="Barry K."/>
            <person name="Battaglia E."/>
            <person name="Bayram O."/>
            <person name="Benocci T."/>
            <person name="Braus-Stromeyer S.A."/>
            <person name="Caldana C."/>
            <person name="Canovas D."/>
            <person name="Cerqueira G.C."/>
            <person name="Chen F."/>
            <person name="Chen W."/>
            <person name="Choi C."/>
            <person name="Clum A."/>
            <person name="Dos Santos R.A."/>
            <person name="Damasio A.R."/>
            <person name="Diallinas G."/>
            <person name="Emri T."/>
            <person name="Fekete E."/>
            <person name="Flipphi M."/>
            <person name="Freyberg S."/>
            <person name="Gallo A."/>
            <person name="Gournas C."/>
            <person name="Habgood R."/>
            <person name="Hainaut M."/>
            <person name="Harispe M.L."/>
            <person name="Henrissat B."/>
            <person name="Hilden K.S."/>
            <person name="Hope R."/>
            <person name="Hossain A."/>
            <person name="Karabika E."/>
            <person name="Karaffa L."/>
            <person name="Karanyi Z."/>
            <person name="Krasevec N."/>
            <person name="Kuo A."/>
            <person name="Kusch H."/>
            <person name="LaButti K."/>
            <person name="Lagendijk E.L."/>
            <person name="Lapidus A."/>
            <person name="Levasseur A."/>
            <person name="Lindquist E."/>
            <person name="Lipzen A."/>
            <person name="Logrieco A.F."/>
            <person name="MacCabe A."/>
            <person name="Maekelae M.R."/>
            <person name="Malavazi I."/>
            <person name="Melin P."/>
            <person name="Meyer V."/>
            <person name="Mielnichuk N."/>
            <person name="Miskei M."/>
            <person name="Molnar A.P."/>
            <person name="Mule G."/>
            <person name="Ngan C.Y."/>
            <person name="Orejas M."/>
            <person name="Orosz E."/>
            <person name="Ouedraogo J.P."/>
            <person name="Overkamp K.M."/>
            <person name="Park H.-S."/>
            <person name="Perrone G."/>
            <person name="Piumi F."/>
            <person name="Punt P.J."/>
            <person name="Ram A.F."/>
            <person name="Ramon A."/>
            <person name="Rauscher S."/>
            <person name="Record E."/>
            <person name="Riano-Pachon D.M."/>
            <person name="Robert V."/>
            <person name="Roehrig J."/>
            <person name="Ruller R."/>
            <person name="Salamov A."/>
            <person name="Salih N.S."/>
            <person name="Samson R.A."/>
            <person name="Sandor E."/>
            <person name="Sanguinetti M."/>
            <person name="Schuetze T."/>
            <person name="Sepcic K."/>
            <person name="Shelest E."/>
            <person name="Sherlock G."/>
            <person name="Sophianopoulou V."/>
            <person name="Squina F.M."/>
            <person name="Sun H."/>
            <person name="Susca A."/>
            <person name="Todd R.B."/>
            <person name="Tsang A."/>
            <person name="Unkles S.E."/>
            <person name="van de Wiele N."/>
            <person name="van Rossen-Uffink D."/>
            <person name="Oliveira J.V."/>
            <person name="Vesth T.C."/>
            <person name="Visser J."/>
            <person name="Yu J.-H."/>
            <person name="Zhou M."/>
            <person name="Andersen M.R."/>
            <person name="Archer D.B."/>
            <person name="Baker S.E."/>
            <person name="Benoit I."/>
            <person name="Brakhage A.A."/>
            <person name="Braus G.H."/>
            <person name="Fischer R."/>
            <person name="Frisvad J.C."/>
            <person name="Goldman G.H."/>
            <person name="Houbraken J."/>
            <person name="Oakley B."/>
            <person name="Pocsi I."/>
            <person name="Scazzocchio C."/>
            <person name="Seiboth B."/>
            <person name="vanKuyk P.A."/>
            <person name="Wortman J."/>
            <person name="Dyer P.S."/>
            <person name="Grigoriev I.V."/>
        </authorList>
    </citation>
    <scope>NUCLEOTIDE SEQUENCE [LARGE SCALE GENOMIC DNA]</scope>
    <source>
        <strain evidence="2">CBS 506.65</strain>
    </source>
</reference>
<dbReference type="GeneID" id="34613918"/>
<organism evidence="1 2">
    <name type="scientific">Penicilliopsis zonata CBS 506.65</name>
    <dbReference type="NCBI Taxonomy" id="1073090"/>
    <lineage>
        <taxon>Eukaryota</taxon>
        <taxon>Fungi</taxon>
        <taxon>Dikarya</taxon>
        <taxon>Ascomycota</taxon>
        <taxon>Pezizomycotina</taxon>
        <taxon>Eurotiomycetes</taxon>
        <taxon>Eurotiomycetidae</taxon>
        <taxon>Eurotiales</taxon>
        <taxon>Aspergillaceae</taxon>
        <taxon>Penicilliopsis</taxon>
    </lineage>
</organism>
<name>A0A1L9SH78_9EURO</name>
<dbReference type="STRING" id="1073090.A0A1L9SH78"/>
<dbReference type="Proteomes" id="UP000184188">
    <property type="component" value="Unassembled WGS sequence"/>
</dbReference>
<dbReference type="VEuPathDB" id="FungiDB:ASPZODRAFT_1968823"/>
<sequence length="102" mass="11813">MFSFFGPCHGRILQARFHPSGRLVIRASNIYSFENRKEHHVVDLFLRFWLSEPCFGEEYEFYVNEDSSETPPLKAIVGSAGIPLRPKLFSRYTLAYEAASHE</sequence>
<evidence type="ECO:0000313" key="2">
    <source>
        <dbReference type="Proteomes" id="UP000184188"/>
    </source>
</evidence>
<proteinExistence type="predicted"/>
<dbReference type="EMBL" id="KV878342">
    <property type="protein sequence ID" value="OJJ46511.1"/>
    <property type="molecule type" value="Genomic_DNA"/>
</dbReference>